<dbReference type="InterPro" id="IPR011042">
    <property type="entry name" value="6-blade_b-propeller_TolB-like"/>
</dbReference>
<dbReference type="EMBL" id="UGTJ01000001">
    <property type="protein sequence ID" value="SUB79867.1"/>
    <property type="molecule type" value="Genomic_DNA"/>
</dbReference>
<evidence type="ECO:0000313" key="3">
    <source>
        <dbReference type="Proteomes" id="UP000255283"/>
    </source>
</evidence>
<comment type="caution">
    <text evidence="2">The sequence shown here is derived from an EMBL/GenBank/DDBJ whole genome shotgun (WGS) entry which is preliminary data.</text>
</comment>
<dbReference type="Proteomes" id="UP000255283">
    <property type="component" value="Unassembled WGS sequence"/>
</dbReference>
<gene>
    <name evidence="2" type="ORF">NCTC13063_01144</name>
</gene>
<reference evidence="2 3" key="1">
    <citation type="submission" date="2018-06" db="EMBL/GenBank/DDBJ databases">
        <authorList>
            <consortium name="Pathogen Informatics"/>
            <person name="Doyle S."/>
        </authorList>
    </citation>
    <scope>NUCLEOTIDE SEQUENCE [LARGE SCALE GENOMIC DNA]</scope>
    <source>
        <strain evidence="2 3">NCTC13063</strain>
    </source>
</reference>
<protein>
    <submittedName>
        <fullName evidence="2">Translocation protein TolB</fullName>
    </submittedName>
</protein>
<sequence>MTKSTYGLLTLCLCACLLCAGCTSRPTHAERVDALPKIYPDYAGVTIPAEIAPLNFCFTGGSYTSLFLSVEGSKGGTLTAAGRDLDMDLDEWHALTRRNRGGRLTCTLFVKTSGAWRQYRPFEVEVSPDSLDAWGLTYRRIAPGYEVYGRMGIYERDLSNFDERPVFENTLVPGACVNCHTANRTRPDQLTLHIRGDHGATMVQREGRREWLKARNDSLHGSMVYPYWHPSGRYCAYSTNATHQSFHAVRSKRIEVFDQSSDVFVYRPDTHELLLASQLMTADHYETYPVFSPDGRTLYFCSSRAEPIPARYREVRYNICRMSFDPATGRFGSRVDTLFNARVLGKSATHPRPSYDGRFLMFTMSDYGCFPIWHREADNWLLDLSTGRARPMTAANSPDTDSWHNWSANSRWVVFTSRRGDGLYTRLYIAHIDRRGRVSKPFLLPQRRPGEYYDRLLDSYNTPDFTSRPVAFDAHAAAREIVGDRRVETRVR</sequence>
<dbReference type="Pfam" id="PF07676">
    <property type="entry name" value="PD40"/>
    <property type="match status" value="2"/>
</dbReference>
<dbReference type="Gene3D" id="2.120.10.30">
    <property type="entry name" value="TolB, C-terminal domain"/>
    <property type="match status" value="2"/>
</dbReference>
<keyword evidence="1" id="KW-0732">Signal</keyword>
<name>A0AAQ1UIB4_9BACT</name>
<dbReference type="AlphaFoldDB" id="A0AAQ1UIB4"/>
<evidence type="ECO:0000256" key="1">
    <source>
        <dbReference type="SAM" id="SignalP"/>
    </source>
</evidence>
<dbReference type="RefSeq" id="WP_115153507.1">
    <property type="nucleotide sequence ID" value="NZ_DBFWLE010000028.1"/>
</dbReference>
<proteinExistence type="predicted"/>
<dbReference type="InterPro" id="IPR011659">
    <property type="entry name" value="WD40"/>
</dbReference>
<evidence type="ECO:0000313" key="2">
    <source>
        <dbReference type="EMBL" id="SUB79867.1"/>
    </source>
</evidence>
<organism evidence="2 3">
    <name type="scientific">Segatella buccae</name>
    <dbReference type="NCBI Taxonomy" id="28126"/>
    <lineage>
        <taxon>Bacteria</taxon>
        <taxon>Pseudomonadati</taxon>
        <taxon>Bacteroidota</taxon>
        <taxon>Bacteroidia</taxon>
        <taxon>Bacteroidales</taxon>
        <taxon>Prevotellaceae</taxon>
        <taxon>Segatella</taxon>
    </lineage>
</organism>
<dbReference type="SUPFAM" id="SSF82171">
    <property type="entry name" value="DPP6 N-terminal domain-like"/>
    <property type="match status" value="1"/>
</dbReference>
<accession>A0AAQ1UIB4</accession>
<feature type="signal peptide" evidence="1">
    <location>
        <begin position="1"/>
        <end position="29"/>
    </location>
</feature>
<feature type="chain" id="PRO_5042897326" evidence="1">
    <location>
        <begin position="30"/>
        <end position="492"/>
    </location>
</feature>